<dbReference type="Proteomes" id="UP000562045">
    <property type="component" value="Unassembled WGS sequence"/>
</dbReference>
<dbReference type="RefSeq" id="WP_179648364.1">
    <property type="nucleotide sequence ID" value="NZ_JACBZM010000001.1"/>
</dbReference>
<protein>
    <submittedName>
        <fullName evidence="2">Uncharacterized protein</fullName>
    </submittedName>
</protein>
<evidence type="ECO:0000313" key="3">
    <source>
        <dbReference type="Proteomes" id="UP000562045"/>
    </source>
</evidence>
<organism evidence="2 3">
    <name type="scientific">Nocardioides aromaticivorans</name>
    <dbReference type="NCBI Taxonomy" id="200618"/>
    <lineage>
        <taxon>Bacteria</taxon>
        <taxon>Bacillati</taxon>
        <taxon>Actinomycetota</taxon>
        <taxon>Actinomycetes</taxon>
        <taxon>Propionibacteriales</taxon>
        <taxon>Nocardioidaceae</taxon>
        <taxon>Nocardioides</taxon>
    </lineage>
</organism>
<feature type="region of interest" description="Disordered" evidence="1">
    <location>
        <begin position="320"/>
        <end position="346"/>
    </location>
</feature>
<feature type="compositionally biased region" description="Pro residues" evidence="1">
    <location>
        <begin position="328"/>
        <end position="337"/>
    </location>
</feature>
<comment type="caution">
    <text evidence="2">The sequence shown here is derived from an EMBL/GenBank/DDBJ whole genome shotgun (WGS) entry which is preliminary data.</text>
</comment>
<gene>
    <name evidence="2" type="ORF">BJ993_001611</name>
</gene>
<reference evidence="2 3" key="1">
    <citation type="submission" date="2020-07" db="EMBL/GenBank/DDBJ databases">
        <title>Sequencing the genomes of 1000 actinobacteria strains.</title>
        <authorList>
            <person name="Klenk H.-P."/>
        </authorList>
    </citation>
    <scope>NUCLEOTIDE SEQUENCE [LARGE SCALE GENOMIC DNA]</scope>
    <source>
        <strain evidence="2 3">DSM 15131</strain>
    </source>
</reference>
<name>A0A7Y9ZJE1_9ACTN</name>
<sequence>MTEAVTRHSDLLGHDVRADSWLGQGRSSYALAGEALREHRIGDAIALARMTAQEAQEAYDLYALWLVQLPELLDDRGVPGVDLSPARVTAQAVADALHQGWAEFRAMVDEVVAVASVRPGDAGRLLERARSTWLTVHDPATDQIAGLLALGSRHLGEQSVGALWDALLGHYYDAIADRYDLTVHPWSRSVERLALDIFEAVRGHLTGPERDGSFAVREEPDRWVLEFAPCGSGGRTYREAGDTGRDEREFTDGEHDWAWRTRGVCLYCVHCCQLQQRAPIERIGIPLRVIEPPVRASAEGTGRERCRWSIYKDPALIPAQAWSDVGATPPPGAPGQPEPDADQRRP</sequence>
<dbReference type="EMBL" id="JACBZM010000001">
    <property type="protein sequence ID" value="NYI44531.1"/>
    <property type="molecule type" value="Genomic_DNA"/>
</dbReference>
<accession>A0A7Y9ZJE1</accession>
<dbReference type="AlphaFoldDB" id="A0A7Y9ZJE1"/>
<proteinExistence type="predicted"/>
<evidence type="ECO:0000256" key="1">
    <source>
        <dbReference type="SAM" id="MobiDB-lite"/>
    </source>
</evidence>
<evidence type="ECO:0000313" key="2">
    <source>
        <dbReference type="EMBL" id="NYI44531.1"/>
    </source>
</evidence>